<dbReference type="GO" id="GO:0032259">
    <property type="term" value="P:methylation"/>
    <property type="evidence" value="ECO:0007669"/>
    <property type="project" value="UniProtKB-KW"/>
</dbReference>
<evidence type="ECO:0000256" key="1">
    <source>
        <dbReference type="ARBA" id="ARBA00005879"/>
    </source>
</evidence>
<dbReference type="Gene3D" id="3.30.950.10">
    <property type="entry name" value="Methyltransferase, Cobalt-precorrin-4 Transmethylase, Domain 2"/>
    <property type="match status" value="1"/>
</dbReference>
<dbReference type="InterPro" id="IPR014777">
    <property type="entry name" value="4pyrrole_Mease_sub1"/>
</dbReference>
<dbReference type="GO" id="GO:0019354">
    <property type="term" value="P:siroheme biosynthetic process"/>
    <property type="evidence" value="ECO:0007669"/>
    <property type="project" value="InterPro"/>
</dbReference>
<keyword evidence="5 10" id="KW-0808">Transferase</keyword>
<accession>A0AAE2YMU6</accession>
<dbReference type="SUPFAM" id="SSF53790">
    <property type="entry name" value="Tetrapyrrole methylase"/>
    <property type="match status" value="1"/>
</dbReference>
<evidence type="ECO:0000313" key="12">
    <source>
        <dbReference type="EMBL" id="MBU2786653.1"/>
    </source>
</evidence>
<evidence type="ECO:0000256" key="2">
    <source>
        <dbReference type="ARBA" id="ARBA00012162"/>
    </source>
</evidence>
<dbReference type="PANTHER" id="PTHR45790:SF3">
    <property type="entry name" value="S-ADENOSYL-L-METHIONINE-DEPENDENT UROPORPHYRINOGEN III METHYLTRANSFERASE, CHLOROPLASTIC"/>
    <property type="match status" value="1"/>
</dbReference>
<organism evidence="12 13">
    <name type="scientific">Igneacidithiobacillus copahuensis</name>
    <dbReference type="NCBI Taxonomy" id="2724909"/>
    <lineage>
        <taxon>Bacteria</taxon>
        <taxon>Pseudomonadati</taxon>
        <taxon>Pseudomonadota</taxon>
        <taxon>Acidithiobacillia</taxon>
        <taxon>Acidithiobacillales</taxon>
        <taxon>Acidithiobacillaceae</taxon>
        <taxon>Igneacidithiobacillus</taxon>
    </lineage>
</organism>
<dbReference type="PROSITE" id="PS00839">
    <property type="entry name" value="SUMT_1"/>
    <property type="match status" value="1"/>
</dbReference>
<comment type="pathway">
    <text evidence="8">Porphyrin-containing compound metabolism; siroheme biosynthesis; precorrin-2 from uroporphyrinogen III: step 1/1.</text>
</comment>
<dbReference type="InterPro" id="IPR035996">
    <property type="entry name" value="4pyrrol_Methylase_sf"/>
</dbReference>
<gene>
    <name evidence="12" type="primary">cobA</name>
    <name evidence="12" type="ORF">HFQ13_00215</name>
</gene>
<feature type="domain" description="Tetrapyrrole methylase" evidence="11">
    <location>
        <begin position="10"/>
        <end position="218"/>
    </location>
</feature>
<dbReference type="AlphaFoldDB" id="A0AAE2YMU6"/>
<reference evidence="12" key="1">
    <citation type="journal article" date="2021" name="ISME J.">
        <title>Genomic evolution of the class Acidithiobacillia: deep-branching Proteobacteria living in extreme acidic conditions.</title>
        <authorList>
            <person name="Moya-Beltran A."/>
            <person name="Beard S."/>
            <person name="Rojas-Villalobos C."/>
            <person name="Issotta F."/>
            <person name="Gallardo Y."/>
            <person name="Ulloa R."/>
            <person name="Giaveno A."/>
            <person name="Degli Esposti M."/>
            <person name="Johnson D.B."/>
            <person name="Quatrini R."/>
        </authorList>
    </citation>
    <scope>NUCLEOTIDE SEQUENCE</scope>
    <source>
        <strain evidence="12">VAN18-1</strain>
    </source>
</reference>
<dbReference type="InterPro" id="IPR050161">
    <property type="entry name" value="Siro_Cobalamin_biosynth"/>
</dbReference>
<dbReference type="GO" id="GO:0009236">
    <property type="term" value="P:cobalamin biosynthetic process"/>
    <property type="evidence" value="ECO:0007669"/>
    <property type="project" value="UniProtKB-KW"/>
</dbReference>
<evidence type="ECO:0000256" key="5">
    <source>
        <dbReference type="ARBA" id="ARBA00022679"/>
    </source>
</evidence>
<keyword evidence="6" id="KW-0949">S-adenosyl-L-methionine</keyword>
<dbReference type="FunFam" id="3.30.950.10:FF:000001">
    <property type="entry name" value="Siroheme synthase"/>
    <property type="match status" value="1"/>
</dbReference>
<dbReference type="NCBIfam" id="NF004790">
    <property type="entry name" value="PRK06136.1"/>
    <property type="match status" value="1"/>
</dbReference>
<evidence type="ECO:0000256" key="7">
    <source>
        <dbReference type="ARBA" id="ARBA00023244"/>
    </source>
</evidence>
<dbReference type="EMBL" id="JAAXYO010000012">
    <property type="protein sequence ID" value="MBU2786653.1"/>
    <property type="molecule type" value="Genomic_DNA"/>
</dbReference>
<dbReference type="CDD" id="cd11642">
    <property type="entry name" value="SUMT"/>
    <property type="match status" value="1"/>
</dbReference>
<evidence type="ECO:0000256" key="9">
    <source>
        <dbReference type="ARBA" id="ARBA00060548"/>
    </source>
</evidence>
<keyword evidence="3" id="KW-0169">Cobalamin biosynthesis</keyword>
<dbReference type="NCBIfam" id="TIGR01469">
    <property type="entry name" value="cobA_cysG_Cterm"/>
    <property type="match status" value="1"/>
</dbReference>
<dbReference type="GO" id="GO:0004851">
    <property type="term" value="F:uroporphyrin-III C-methyltransferase activity"/>
    <property type="evidence" value="ECO:0007669"/>
    <property type="project" value="UniProtKB-EC"/>
</dbReference>
<dbReference type="PANTHER" id="PTHR45790">
    <property type="entry name" value="SIROHEME SYNTHASE-RELATED"/>
    <property type="match status" value="1"/>
</dbReference>
<evidence type="ECO:0000259" key="11">
    <source>
        <dbReference type="Pfam" id="PF00590"/>
    </source>
</evidence>
<name>A0AAE2YMU6_9PROT</name>
<dbReference type="Proteomes" id="UP001197378">
    <property type="component" value="Unassembled WGS sequence"/>
</dbReference>
<evidence type="ECO:0000256" key="4">
    <source>
        <dbReference type="ARBA" id="ARBA00022603"/>
    </source>
</evidence>
<evidence type="ECO:0000256" key="8">
    <source>
        <dbReference type="ARBA" id="ARBA00025705"/>
    </source>
</evidence>
<dbReference type="RefSeq" id="WP_215872453.1">
    <property type="nucleotide sequence ID" value="NZ_JAAXYO010000012.1"/>
</dbReference>
<comment type="similarity">
    <text evidence="1 10">Belongs to the precorrin methyltransferase family.</text>
</comment>
<sequence>MTTSSPLHPVSLVGAGPGDPDLLTLRAVRRLERAEVIFYDALANPAILSLAPPRCRRVDVGKRGGQASTEQMRIHEQMIRAARQGLRVLRLKGGDPFLFGRGSEECLALRAAGIEYEIIPGITSAMGAAAYAGIPLTHRQMSRSVLFCTGQQARNSEPIDWRRYAGAADTLVIYMGIAQIAQICAGLLAGGMPALTPAIAIQWATLEQRQLRSTVQELPTAIARAGIGSPAILIIGAVVELGDILAWLPTPPPAVPALPIQCL</sequence>
<comment type="pathway">
    <text evidence="9">Cofactor biosynthesis; adenosylcobalamin biosynthesis; precorrin-2 from uroporphyrinogen III: step 1/1.</text>
</comment>
<evidence type="ECO:0000313" key="13">
    <source>
        <dbReference type="Proteomes" id="UP001197378"/>
    </source>
</evidence>
<keyword evidence="4 10" id="KW-0489">Methyltransferase</keyword>
<proteinExistence type="inferred from homology"/>
<keyword evidence="13" id="KW-1185">Reference proteome</keyword>
<dbReference type="EC" id="2.1.1.107" evidence="2"/>
<comment type="caution">
    <text evidence="12">The sequence shown here is derived from an EMBL/GenBank/DDBJ whole genome shotgun (WGS) entry which is preliminary data.</text>
</comment>
<dbReference type="InterPro" id="IPR006366">
    <property type="entry name" value="CobA/CysG_C"/>
</dbReference>
<dbReference type="InterPro" id="IPR014776">
    <property type="entry name" value="4pyrrole_Mease_sub2"/>
</dbReference>
<dbReference type="PROSITE" id="PS00840">
    <property type="entry name" value="SUMT_2"/>
    <property type="match status" value="1"/>
</dbReference>
<dbReference type="InterPro" id="IPR000878">
    <property type="entry name" value="4pyrrol_Mease"/>
</dbReference>
<keyword evidence="7" id="KW-0627">Porphyrin biosynthesis</keyword>
<dbReference type="Gene3D" id="3.40.1010.10">
    <property type="entry name" value="Cobalt-precorrin-4 Transmethylase, Domain 1"/>
    <property type="match status" value="1"/>
</dbReference>
<dbReference type="Pfam" id="PF00590">
    <property type="entry name" value="TP_methylase"/>
    <property type="match status" value="1"/>
</dbReference>
<dbReference type="InterPro" id="IPR003043">
    <property type="entry name" value="Uropor_MeTrfase_CS"/>
</dbReference>
<evidence type="ECO:0000256" key="10">
    <source>
        <dbReference type="RuleBase" id="RU003960"/>
    </source>
</evidence>
<dbReference type="FunFam" id="3.40.1010.10:FF:000001">
    <property type="entry name" value="Siroheme synthase"/>
    <property type="match status" value="1"/>
</dbReference>
<evidence type="ECO:0000256" key="6">
    <source>
        <dbReference type="ARBA" id="ARBA00022691"/>
    </source>
</evidence>
<protein>
    <recommendedName>
        <fullName evidence="2">uroporphyrinogen-III C-methyltransferase</fullName>
        <ecNumber evidence="2">2.1.1.107</ecNumber>
    </recommendedName>
</protein>
<evidence type="ECO:0000256" key="3">
    <source>
        <dbReference type="ARBA" id="ARBA00022573"/>
    </source>
</evidence>